<accession>A0A2U2BUB7</accession>
<dbReference type="InterPro" id="IPR005145">
    <property type="entry name" value="Sua5_C"/>
</dbReference>
<keyword evidence="5 13" id="KW-0963">Cytoplasm</keyword>
<feature type="binding site" evidence="14">
    <location>
        <position position="194"/>
    </location>
    <ligand>
        <name>ATP</name>
        <dbReference type="ChEBI" id="CHEBI:30616"/>
    </ligand>
</feature>
<dbReference type="Gene3D" id="3.90.870.10">
    <property type="entry name" value="DHBP synthase"/>
    <property type="match status" value="1"/>
</dbReference>
<gene>
    <name evidence="16" type="ORF">DDZ18_07995</name>
</gene>
<dbReference type="NCBIfam" id="TIGR00057">
    <property type="entry name" value="L-threonylcarbamoyladenylate synthase"/>
    <property type="match status" value="1"/>
</dbReference>
<evidence type="ECO:0000313" key="16">
    <source>
        <dbReference type="EMBL" id="PWE17598.1"/>
    </source>
</evidence>
<feature type="binding site" evidence="14">
    <location>
        <position position="56"/>
    </location>
    <ligand>
        <name>ATP</name>
        <dbReference type="ChEBI" id="CHEBI:30616"/>
    </ligand>
</feature>
<dbReference type="InterPro" id="IPR038385">
    <property type="entry name" value="Sua5/YwlC_C"/>
</dbReference>
<evidence type="ECO:0000256" key="3">
    <source>
        <dbReference type="ARBA" id="ARBA00012584"/>
    </source>
</evidence>
<evidence type="ECO:0000256" key="2">
    <source>
        <dbReference type="ARBA" id="ARBA00007663"/>
    </source>
</evidence>
<feature type="binding site" evidence="14">
    <location>
        <position position="180"/>
    </location>
    <ligand>
        <name>L-threonine</name>
        <dbReference type="ChEBI" id="CHEBI:57926"/>
    </ligand>
</feature>
<keyword evidence="6 13" id="KW-0808">Transferase</keyword>
<keyword evidence="7 13" id="KW-0819">tRNA processing</keyword>
<evidence type="ECO:0000256" key="5">
    <source>
        <dbReference type="ARBA" id="ARBA00022490"/>
    </source>
</evidence>
<evidence type="ECO:0000256" key="11">
    <source>
        <dbReference type="ARBA" id="ARBA00029774"/>
    </source>
</evidence>
<keyword evidence="17" id="KW-1185">Reference proteome</keyword>
<comment type="function">
    <text evidence="13">Required for the formation of a threonylcarbamoyl group on adenosine at position 37 (t(6)A37) in tRNAs that read codons beginning with adenine.</text>
</comment>
<dbReference type="Proteomes" id="UP000245168">
    <property type="component" value="Unassembled WGS sequence"/>
</dbReference>
<dbReference type="SUPFAM" id="SSF55821">
    <property type="entry name" value="YrdC/RibB"/>
    <property type="match status" value="1"/>
</dbReference>
<evidence type="ECO:0000256" key="8">
    <source>
        <dbReference type="ARBA" id="ARBA00022695"/>
    </source>
</evidence>
<feature type="binding site" evidence="14">
    <location>
        <position position="60"/>
    </location>
    <ligand>
        <name>ATP</name>
        <dbReference type="ChEBI" id="CHEBI:30616"/>
    </ligand>
</feature>
<feature type="binding site" evidence="14">
    <location>
        <position position="116"/>
    </location>
    <ligand>
        <name>ATP</name>
        <dbReference type="ChEBI" id="CHEBI:30616"/>
    </ligand>
</feature>
<dbReference type="PROSITE" id="PS51163">
    <property type="entry name" value="YRDC"/>
    <property type="match status" value="1"/>
</dbReference>
<keyword evidence="9 13" id="KW-0547">Nucleotide-binding</keyword>
<evidence type="ECO:0000313" key="17">
    <source>
        <dbReference type="Proteomes" id="UP000245168"/>
    </source>
</evidence>
<evidence type="ECO:0000256" key="6">
    <source>
        <dbReference type="ARBA" id="ARBA00022679"/>
    </source>
</evidence>
<dbReference type="InterPro" id="IPR017945">
    <property type="entry name" value="DHBP_synth_RibB-like_a/b_dom"/>
</dbReference>
<proteinExistence type="inferred from homology"/>
<feature type="binding site" evidence="14">
    <location>
        <position position="65"/>
    </location>
    <ligand>
        <name>L-threonine</name>
        <dbReference type="ChEBI" id="CHEBI:57926"/>
    </ligand>
</feature>
<evidence type="ECO:0000256" key="14">
    <source>
        <dbReference type="PIRSR" id="PIRSR004930-1"/>
    </source>
</evidence>
<comment type="catalytic activity">
    <reaction evidence="12 13">
        <text>L-threonine + hydrogencarbonate + ATP = L-threonylcarbamoyladenylate + diphosphate + H2O</text>
        <dbReference type="Rhea" id="RHEA:36407"/>
        <dbReference type="ChEBI" id="CHEBI:15377"/>
        <dbReference type="ChEBI" id="CHEBI:17544"/>
        <dbReference type="ChEBI" id="CHEBI:30616"/>
        <dbReference type="ChEBI" id="CHEBI:33019"/>
        <dbReference type="ChEBI" id="CHEBI:57926"/>
        <dbReference type="ChEBI" id="CHEBI:73682"/>
        <dbReference type="EC" id="2.7.7.87"/>
    </reaction>
</comment>
<keyword evidence="8 13" id="KW-0548">Nucleotidyltransferase</keyword>
<evidence type="ECO:0000256" key="12">
    <source>
        <dbReference type="ARBA" id="ARBA00048366"/>
    </source>
</evidence>
<dbReference type="GO" id="GO:0003725">
    <property type="term" value="F:double-stranded RNA binding"/>
    <property type="evidence" value="ECO:0007669"/>
    <property type="project" value="UniProtKB-UniRule"/>
</dbReference>
<dbReference type="Gene3D" id="3.40.50.11030">
    <property type="entry name" value="Threonylcarbamoyl-AMP synthase, C-terminal domain"/>
    <property type="match status" value="1"/>
</dbReference>
<protein>
    <recommendedName>
        <fullName evidence="4 13">Threonylcarbamoyl-AMP synthase</fullName>
        <shortName evidence="13">TC-AMP synthase</shortName>
        <ecNumber evidence="3 13">2.7.7.87</ecNumber>
    </recommendedName>
    <alternativeName>
        <fullName evidence="11 13">L-threonylcarbamoyladenylate synthase</fullName>
    </alternativeName>
</protein>
<reference evidence="17" key="1">
    <citation type="submission" date="2018-05" db="EMBL/GenBank/DDBJ databases">
        <authorList>
            <person name="Liu B.-T."/>
        </authorList>
    </citation>
    <scope>NUCLEOTIDE SEQUENCE [LARGE SCALE GENOMIC DNA]</scope>
    <source>
        <strain evidence="17">WD6-1</strain>
    </source>
</reference>
<dbReference type="InterPro" id="IPR010923">
    <property type="entry name" value="T(6)A37_SUA5"/>
</dbReference>
<feature type="binding site" evidence="14">
    <location>
        <position position="33"/>
    </location>
    <ligand>
        <name>L-threonine</name>
        <dbReference type="ChEBI" id="CHEBI:57926"/>
    </ligand>
</feature>
<dbReference type="OrthoDB" id="9814580at2"/>
<evidence type="ECO:0000259" key="15">
    <source>
        <dbReference type="PROSITE" id="PS51163"/>
    </source>
</evidence>
<evidence type="ECO:0000256" key="7">
    <source>
        <dbReference type="ARBA" id="ARBA00022694"/>
    </source>
</evidence>
<dbReference type="GO" id="GO:0061710">
    <property type="term" value="F:L-threonylcarbamoyladenylate synthase"/>
    <property type="evidence" value="ECO:0007669"/>
    <property type="project" value="UniProtKB-EC"/>
</dbReference>
<feature type="binding site" evidence="14">
    <location>
        <position position="120"/>
    </location>
    <ligand>
        <name>L-threonine</name>
        <dbReference type="ChEBI" id="CHEBI:57926"/>
    </ligand>
</feature>
<dbReference type="GO" id="GO:0005524">
    <property type="term" value="F:ATP binding"/>
    <property type="evidence" value="ECO:0007669"/>
    <property type="project" value="UniProtKB-UniRule"/>
</dbReference>
<evidence type="ECO:0000256" key="1">
    <source>
        <dbReference type="ARBA" id="ARBA00004496"/>
    </source>
</evidence>
<keyword evidence="10 13" id="KW-0067">ATP-binding</keyword>
<dbReference type="InterPro" id="IPR006070">
    <property type="entry name" value="Sua5-like_dom"/>
</dbReference>
<evidence type="ECO:0000256" key="13">
    <source>
        <dbReference type="PIRNR" id="PIRNR004930"/>
    </source>
</evidence>
<dbReference type="PANTHER" id="PTHR17490">
    <property type="entry name" value="SUA5"/>
    <property type="match status" value="1"/>
</dbReference>
<feature type="binding site" evidence="14">
    <location>
        <position position="229"/>
    </location>
    <ligand>
        <name>ATP</name>
        <dbReference type="ChEBI" id="CHEBI:30616"/>
    </ligand>
</feature>
<sequence length="318" mass="32370">MTVPVRPADDPAALDAAAEILAGGGLVAVPTETVYGLAADATNGRAVARIFEAKGRPRFNPLIAHVDSIARAERLVDLGRLGHALADAFWPGPLTVVAKRRAGSDISDLSAAGLDTLAVRWPDAPAMTALIGRLDRPIAAPSANPSGAVSPTTAAHVAAGLGDRVDLILDGGPCRVGLESTIVAIDEEKATLLRAGGVERGRVEAIAGPLATPEAASAPTAPGMLSSHYAPPVPLRLNAQLPHTGESWLAFGSQQPIENIQMFNLSPTGNLAEAAANLFAGLTELGGLGKPIAVSPIPESGLGEAINDRLRRAAAAKG</sequence>
<comment type="similarity">
    <text evidence="2 13">Belongs to the SUA5 family.</text>
</comment>
<organism evidence="16 17">
    <name type="scientific">Marinicauda salina</name>
    <dbReference type="NCBI Taxonomy" id="2135793"/>
    <lineage>
        <taxon>Bacteria</taxon>
        <taxon>Pseudomonadati</taxon>
        <taxon>Pseudomonadota</taxon>
        <taxon>Alphaproteobacteria</taxon>
        <taxon>Maricaulales</taxon>
        <taxon>Maricaulaceae</taxon>
        <taxon>Marinicauda</taxon>
    </lineage>
</organism>
<dbReference type="PIRSF" id="PIRSF004930">
    <property type="entry name" value="Tln_factor_SUA5"/>
    <property type="match status" value="1"/>
</dbReference>
<dbReference type="AlphaFoldDB" id="A0A2U2BUB7"/>
<feature type="binding site" evidence="14">
    <location>
        <position position="140"/>
    </location>
    <ligand>
        <name>L-threonine</name>
        <dbReference type="ChEBI" id="CHEBI:57926"/>
    </ligand>
</feature>
<dbReference type="InterPro" id="IPR050156">
    <property type="entry name" value="TC-AMP_synthase_SUA5"/>
</dbReference>
<dbReference type="GO" id="GO:0008033">
    <property type="term" value="P:tRNA processing"/>
    <property type="evidence" value="ECO:0007669"/>
    <property type="project" value="UniProtKB-KW"/>
</dbReference>
<name>A0A2U2BUB7_9PROT</name>
<dbReference type="EC" id="2.7.7.87" evidence="3 13"/>
<dbReference type="EMBL" id="QEXV01000003">
    <property type="protein sequence ID" value="PWE17598.1"/>
    <property type="molecule type" value="Genomic_DNA"/>
</dbReference>
<evidence type="ECO:0000256" key="9">
    <source>
        <dbReference type="ARBA" id="ARBA00022741"/>
    </source>
</evidence>
<feature type="domain" description="YrdC-like" evidence="15">
    <location>
        <begin position="11"/>
        <end position="198"/>
    </location>
</feature>
<dbReference type="GO" id="GO:0006450">
    <property type="term" value="P:regulation of translational fidelity"/>
    <property type="evidence" value="ECO:0007669"/>
    <property type="project" value="TreeGrafter"/>
</dbReference>
<comment type="subcellular location">
    <subcellularLocation>
        <location evidence="1 13">Cytoplasm</location>
    </subcellularLocation>
</comment>
<evidence type="ECO:0000256" key="4">
    <source>
        <dbReference type="ARBA" id="ARBA00015492"/>
    </source>
</evidence>
<evidence type="ECO:0000256" key="10">
    <source>
        <dbReference type="ARBA" id="ARBA00022840"/>
    </source>
</evidence>
<dbReference type="RefSeq" id="WP_109252829.1">
    <property type="nucleotide sequence ID" value="NZ_QEXV01000003.1"/>
</dbReference>
<dbReference type="PANTHER" id="PTHR17490:SF16">
    <property type="entry name" value="THREONYLCARBAMOYL-AMP SYNTHASE"/>
    <property type="match status" value="1"/>
</dbReference>
<feature type="binding site" evidence="14">
    <location>
        <position position="150"/>
    </location>
    <ligand>
        <name>ATP</name>
        <dbReference type="ChEBI" id="CHEBI:30616"/>
    </ligand>
</feature>
<dbReference type="GO" id="GO:0005737">
    <property type="term" value="C:cytoplasm"/>
    <property type="evidence" value="ECO:0007669"/>
    <property type="project" value="UniProtKB-SubCell"/>
</dbReference>
<comment type="caution">
    <text evidence="16">The sequence shown here is derived from an EMBL/GenBank/DDBJ whole genome shotgun (WGS) entry which is preliminary data.</text>
</comment>
<dbReference type="GO" id="GO:0000049">
    <property type="term" value="F:tRNA binding"/>
    <property type="evidence" value="ECO:0007669"/>
    <property type="project" value="TreeGrafter"/>
</dbReference>
<feature type="binding site" evidence="14">
    <location>
        <position position="142"/>
    </location>
    <ligand>
        <name>L-threonine</name>
        <dbReference type="ChEBI" id="CHEBI:57926"/>
    </ligand>
</feature>
<dbReference type="Pfam" id="PF03481">
    <property type="entry name" value="Sua5_C"/>
    <property type="match status" value="1"/>
</dbReference>
<dbReference type="Pfam" id="PF01300">
    <property type="entry name" value="Sua5_yciO_yrdC"/>
    <property type="match status" value="1"/>
</dbReference>